<dbReference type="GO" id="GO:0005524">
    <property type="term" value="F:ATP binding"/>
    <property type="evidence" value="ECO:0007669"/>
    <property type="project" value="UniProtKB-UniRule"/>
</dbReference>
<dbReference type="SUPFAM" id="SSF56059">
    <property type="entry name" value="Glutathione synthetase ATP-binding domain-like"/>
    <property type="match status" value="1"/>
</dbReference>
<evidence type="ECO:0000256" key="3">
    <source>
        <dbReference type="ARBA" id="ARBA00022840"/>
    </source>
</evidence>
<protein>
    <submittedName>
        <fullName evidence="6">ATP-grasp domain-containing protein</fullName>
    </submittedName>
</protein>
<dbReference type="Gene3D" id="3.30.470.20">
    <property type="entry name" value="ATP-grasp fold, B domain"/>
    <property type="match status" value="1"/>
</dbReference>
<sequence length="418" mass="43542">MPEHVLVVGTGREFPGRVRAASPGTVTTVMCRVEYVHKVRDAHENARVIALRERADDEEWIALAAAVHAHQPFTRIATVGERDQDRCAAIGAALGLPTHSPETVALVHDKNLMRDRLVAAGLDSTAHTIATSEDDVRSFLRAHGGPCVVKPVSGAGSVGVALARTEADVPAAWRRASGDHTGITGAGVIVEQYHEGDQFSVEGLSEAGEHVIVSITRKFSDPATFVELGHVVPAGLSDAQRAAAEAYVTRVLDALGVEFGATHTEIVLGDHGPRLIETHVRVGGDEIPGLTLDVTGVDLSDCVVRQTLGDKVLPGVRALLAAPRERVASAIWFAALPGTGVLEEVSGTAEARATAGVTDVQVTARPGTALGGLASSDSRVAAVRALAATPREAVAAAQQGVGHLGFHVRSRAHISGTV</sequence>
<proteinExistence type="predicted"/>
<dbReference type="PANTHER" id="PTHR43585">
    <property type="entry name" value="FUMIPYRROLE BIOSYNTHESIS PROTEIN C"/>
    <property type="match status" value="1"/>
</dbReference>
<dbReference type="EMBL" id="JABXJJ020000052">
    <property type="protein sequence ID" value="MDI5973787.1"/>
    <property type="molecule type" value="Genomic_DNA"/>
</dbReference>
<reference evidence="6" key="1">
    <citation type="submission" date="2023-05" db="EMBL/GenBank/DDBJ databases">
        <title>Streptantibioticus silvisoli sp. nov., acidotolerant actinomycetes 1 from pine litter.</title>
        <authorList>
            <person name="Swiecimska M."/>
            <person name="Golinska P."/>
            <person name="Sangal V."/>
            <person name="Wachnowicz B."/>
            <person name="Goodfellow M."/>
        </authorList>
    </citation>
    <scope>NUCLEOTIDE SEQUENCE</scope>
    <source>
        <strain evidence="6">SL13</strain>
    </source>
</reference>
<keyword evidence="3 4" id="KW-0067">ATP-binding</keyword>
<dbReference type="PROSITE" id="PS50975">
    <property type="entry name" value="ATP_GRASP"/>
    <property type="match status" value="1"/>
</dbReference>
<dbReference type="PANTHER" id="PTHR43585:SF2">
    <property type="entry name" value="ATP-GRASP ENZYME FSQD"/>
    <property type="match status" value="1"/>
</dbReference>
<evidence type="ECO:0000313" key="6">
    <source>
        <dbReference type="EMBL" id="MDI5973787.1"/>
    </source>
</evidence>
<dbReference type="InterPro" id="IPR013815">
    <property type="entry name" value="ATP_grasp_subdomain_1"/>
</dbReference>
<evidence type="ECO:0000259" key="5">
    <source>
        <dbReference type="PROSITE" id="PS50975"/>
    </source>
</evidence>
<comment type="caution">
    <text evidence="6">The sequence shown here is derived from an EMBL/GenBank/DDBJ whole genome shotgun (WGS) entry which is preliminary data.</text>
</comment>
<dbReference type="Gene3D" id="3.40.50.20">
    <property type="match status" value="1"/>
</dbReference>
<dbReference type="Pfam" id="PF18603">
    <property type="entry name" value="LAL_C2"/>
    <property type="match status" value="1"/>
</dbReference>
<dbReference type="Gene3D" id="3.30.1490.20">
    <property type="entry name" value="ATP-grasp fold, A domain"/>
    <property type="match status" value="1"/>
</dbReference>
<gene>
    <name evidence="6" type="ORF">POF50_031360</name>
</gene>
<keyword evidence="2 4" id="KW-0547">Nucleotide-binding</keyword>
<accession>A0AA90HCF2</accession>
<organism evidence="6">
    <name type="scientific">Streptantibioticus silvisoli</name>
    <dbReference type="NCBI Taxonomy" id="2705255"/>
    <lineage>
        <taxon>Bacteria</taxon>
        <taxon>Bacillati</taxon>
        <taxon>Actinomycetota</taxon>
        <taxon>Actinomycetes</taxon>
        <taxon>Kitasatosporales</taxon>
        <taxon>Streptomycetaceae</taxon>
        <taxon>Streptantibioticus</taxon>
    </lineage>
</organism>
<feature type="domain" description="ATP-grasp" evidence="5">
    <location>
        <begin position="114"/>
        <end position="308"/>
    </location>
</feature>
<dbReference type="InterPro" id="IPR011761">
    <property type="entry name" value="ATP-grasp"/>
</dbReference>
<evidence type="ECO:0000256" key="2">
    <source>
        <dbReference type="ARBA" id="ARBA00022741"/>
    </source>
</evidence>
<name>A0AA90HCF2_9ACTN</name>
<dbReference type="RefSeq" id="WP_271312630.1">
    <property type="nucleotide sequence ID" value="NZ_JABXJJ020000052.1"/>
</dbReference>
<keyword evidence="1" id="KW-0436">Ligase</keyword>
<dbReference type="InterPro" id="IPR040570">
    <property type="entry name" value="LAL_C2"/>
</dbReference>
<evidence type="ECO:0000256" key="4">
    <source>
        <dbReference type="PROSITE-ProRule" id="PRU00409"/>
    </source>
</evidence>
<dbReference type="InterPro" id="IPR052032">
    <property type="entry name" value="ATP-dep_AA_Ligase"/>
</dbReference>
<evidence type="ECO:0000256" key="1">
    <source>
        <dbReference type="ARBA" id="ARBA00022598"/>
    </source>
</evidence>
<dbReference type="GO" id="GO:0046872">
    <property type="term" value="F:metal ion binding"/>
    <property type="evidence" value="ECO:0007669"/>
    <property type="project" value="InterPro"/>
</dbReference>
<dbReference type="GO" id="GO:0016874">
    <property type="term" value="F:ligase activity"/>
    <property type="evidence" value="ECO:0007669"/>
    <property type="project" value="UniProtKB-KW"/>
</dbReference>
<dbReference type="AlphaFoldDB" id="A0AA90HCF2"/>
<dbReference type="Pfam" id="PF13535">
    <property type="entry name" value="ATP-grasp_4"/>
    <property type="match status" value="1"/>
</dbReference>